<protein>
    <submittedName>
        <fullName evidence="9">Cytochrome P450-terp</fullName>
        <ecNumber evidence="9">1.14.-.-</ecNumber>
    </submittedName>
</protein>
<dbReference type="InterPro" id="IPR001128">
    <property type="entry name" value="Cyt_P450"/>
</dbReference>
<dbReference type="AlphaFoldDB" id="A0A1V2ESZ5"/>
<dbReference type="PRINTS" id="PR00385">
    <property type="entry name" value="P450"/>
</dbReference>
<evidence type="ECO:0000256" key="5">
    <source>
        <dbReference type="ARBA" id="ARBA00023004"/>
    </source>
</evidence>
<dbReference type="InterPro" id="IPR017972">
    <property type="entry name" value="Cyt_P450_CS"/>
</dbReference>
<dbReference type="SUPFAM" id="SSF48264">
    <property type="entry name" value="Cytochrome P450"/>
    <property type="match status" value="1"/>
</dbReference>
<evidence type="ECO:0000256" key="1">
    <source>
        <dbReference type="ARBA" id="ARBA00010617"/>
    </source>
</evidence>
<dbReference type="RefSeq" id="WP_083719950.1">
    <property type="nucleotide sequence ID" value="NZ_MPSB01000010.1"/>
</dbReference>
<sequence length="436" mass="48960">MATAAVLPEPAIGLTPHVPSPADKPAFDAAIVDADSYAHEERYHAIFKYLREEAPVYWCEPEGYRPFWTVARHADIRRVELDNETFLNDPRLTLATIADEERIMALTGGNKLTRNLVSMDNPDHKHFRAMTQGYFSPKYMKQLEADIRVLAKESVEHMASLGSQCDFAAEVAIWFPLRVIMLTLGAPREDEQFLMKITQEVFGAQDFDHMRPEEMGGLFATIAEFNAWCDRITADRKANPREDVSTIIANATLTDGSPMGNMEAMSYYLIIAAAGHDTTSSSSSAGLLELIRNPGEMRKLRNDPALLPNAIEEMIRWASPVKHFFRTAAKDAEVGGVPIKAGDNLVMAYPSANRDTAVFDDPFAFRIDRANVRQHLAFGYGPHLCLGQHLAKLEMRILFEELLARFDHFELAGDPSWTRASFVSGMKHLPIRYQVK</sequence>
<dbReference type="FunFam" id="1.10.630.10:FF:000018">
    <property type="entry name" value="Cytochrome P450 monooxygenase"/>
    <property type="match status" value="1"/>
</dbReference>
<keyword evidence="3 8" id="KW-0479">Metal-binding</keyword>
<evidence type="ECO:0000256" key="2">
    <source>
        <dbReference type="ARBA" id="ARBA00022617"/>
    </source>
</evidence>
<keyword evidence="4 8" id="KW-0560">Oxidoreductase</keyword>
<dbReference type="EC" id="1.14.-.-" evidence="9"/>
<evidence type="ECO:0000256" key="7">
    <source>
        <dbReference type="ARBA" id="ARBA00043906"/>
    </source>
</evidence>
<reference evidence="9 10" key="1">
    <citation type="submission" date="2016-11" db="EMBL/GenBank/DDBJ databases">
        <title>Genome sequence of Sphingomonas jeddahensis G39.</title>
        <authorList>
            <person name="Poehlein A."/>
            <person name="Wuebbeler J.H."/>
            <person name="Steinbuechel A."/>
            <person name="Daniel R."/>
        </authorList>
    </citation>
    <scope>NUCLEOTIDE SEQUENCE [LARGE SCALE GENOMIC DNA]</scope>
    <source>
        <strain evidence="9 10">G39</strain>
    </source>
</reference>
<dbReference type="EMBL" id="MPSB01000010">
    <property type="protein sequence ID" value="ONF95617.1"/>
    <property type="molecule type" value="Genomic_DNA"/>
</dbReference>
<comment type="caution">
    <text evidence="9">The sequence shown here is derived from an EMBL/GenBank/DDBJ whole genome shotgun (WGS) entry which is preliminary data.</text>
</comment>
<accession>A0A1V2ESZ5</accession>
<dbReference type="PANTHER" id="PTHR46696:SF4">
    <property type="entry name" value="BIOTIN BIOSYNTHESIS CYTOCHROME P450"/>
    <property type="match status" value="1"/>
</dbReference>
<dbReference type="PROSITE" id="PS00086">
    <property type="entry name" value="CYTOCHROME_P450"/>
    <property type="match status" value="1"/>
</dbReference>
<name>A0A1V2ESZ5_9SPHN</name>
<dbReference type="GO" id="GO:0008395">
    <property type="term" value="F:steroid hydroxylase activity"/>
    <property type="evidence" value="ECO:0007669"/>
    <property type="project" value="TreeGrafter"/>
</dbReference>
<keyword evidence="10" id="KW-1185">Reference proteome</keyword>
<keyword evidence="6 8" id="KW-0503">Monooxygenase</keyword>
<dbReference type="GO" id="GO:0005506">
    <property type="term" value="F:iron ion binding"/>
    <property type="evidence" value="ECO:0007669"/>
    <property type="project" value="InterPro"/>
</dbReference>
<dbReference type="CDD" id="cd11033">
    <property type="entry name" value="CYP142-like"/>
    <property type="match status" value="1"/>
</dbReference>
<evidence type="ECO:0000256" key="4">
    <source>
        <dbReference type="ARBA" id="ARBA00023002"/>
    </source>
</evidence>
<dbReference type="GO" id="GO:0006707">
    <property type="term" value="P:cholesterol catabolic process"/>
    <property type="evidence" value="ECO:0007669"/>
    <property type="project" value="TreeGrafter"/>
</dbReference>
<evidence type="ECO:0000256" key="6">
    <source>
        <dbReference type="ARBA" id="ARBA00023033"/>
    </source>
</evidence>
<dbReference type="Gene3D" id="1.10.630.10">
    <property type="entry name" value="Cytochrome P450"/>
    <property type="match status" value="1"/>
</dbReference>
<dbReference type="PRINTS" id="PR00359">
    <property type="entry name" value="BP450"/>
</dbReference>
<keyword evidence="5 8" id="KW-0408">Iron</keyword>
<dbReference type="InterPro" id="IPR036396">
    <property type="entry name" value="Cyt_P450_sf"/>
</dbReference>
<dbReference type="OrthoDB" id="5522954at2"/>
<dbReference type="STRING" id="1915074.SPHI_22840"/>
<dbReference type="InterPro" id="IPR002397">
    <property type="entry name" value="Cyt_P450_B"/>
</dbReference>
<evidence type="ECO:0000313" key="10">
    <source>
        <dbReference type="Proteomes" id="UP000188729"/>
    </source>
</evidence>
<organism evidence="9 10">
    <name type="scientific">Sphingomonas jeddahensis</name>
    <dbReference type="NCBI Taxonomy" id="1915074"/>
    <lineage>
        <taxon>Bacteria</taxon>
        <taxon>Pseudomonadati</taxon>
        <taxon>Pseudomonadota</taxon>
        <taxon>Alphaproteobacteria</taxon>
        <taxon>Sphingomonadales</taxon>
        <taxon>Sphingomonadaceae</taxon>
        <taxon>Sphingomonas</taxon>
    </lineage>
</organism>
<dbReference type="Pfam" id="PF00067">
    <property type="entry name" value="p450"/>
    <property type="match status" value="1"/>
</dbReference>
<comment type="similarity">
    <text evidence="1 8">Belongs to the cytochrome P450 family.</text>
</comment>
<evidence type="ECO:0000313" key="9">
    <source>
        <dbReference type="EMBL" id="ONF95617.1"/>
    </source>
</evidence>
<keyword evidence="2 8" id="KW-0349">Heme</keyword>
<evidence type="ECO:0000256" key="3">
    <source>
        <dbReference type="ARBA" id="ARBA00022723"/>
    </source>
</evidence>
<evidence type="ECO:0000256" key="8">
    <source>
        <dbReference type="RuleBase" id="RU000461"/>
    </source>
</evidence>
<proteinExistence type="inferred from homology"/>
<gene>
    <name evidence="9" type="ORF">SPHI_22840</name>
</gene>
<dbReference type="Proteomes" id="UP000188729">
    <property type="component" value="Unassembled WGS sequence"/>
</dbReference>
<dbReference type="PANTHER" id="PTHR46696">
    <property type="entry name" value="P450, PUTATIVE (EUROFUNG)-RELATED"/>
    <property type="match status" value="1"/>
</dbReference>
<comment type="function">
    <text evidence="7">Cytochromes P450 are a group of heme-thiolate monooxygenases. They oxidize a variety of structurally unrelated compounds, including steroids, fatty acids, and xenobiotics.</text>
</comment>
<dbReference type="GO" id="GO:0020037">
    <property type="term" value="F:heme binding"/>
    <property type="evidence" value="ECO:0007669"/>
    <property type="project" value="InterPro"/>
</dbReference>
<dbReference type="GO" id="GO:0036199">
    <property type="term" value="F:cholest-4-en-3-one 26-monooxygenase activity"/>
    <property type="evidence" value="ECO:0007669"/>
    <property type="project" value="TreeGrafter"/>
</dbReference>